<name>A0ABU2S130_9ACTN</name>
<dbReference type="RefSeq" id="WP_311617094.1">
    <property type="nucleotide sequence ID" value="NZ_JAVREV010000004.1"/>
</dbReference>
<sequence length="71" mass="7507">MNAWARWPLLALATFGAAGLASGSADADEHYSGQTTIGSRFALVNTGQIDDPLEDVLEHAAIFGSSTYTYD</sequence>
<protein>
    <submittedName>
        <fullName evidence="2">Uncharacterized protein</fullName>
    </submittedName>
</protein>
<feature type="chain" id="PRO_5047061116" evidence="1">
    <location>
        <begin position="28"/>
        <end position="71"/>
    </location>
</feature>
<reference evidence="3" key="1">
    <citation type="submission" date="2023-07" db="EMBL/GenBank/DDBJ databases">
        <title>30 novel species of actinomycetes from the DSMZ collection.</title>
        <authorList>
            <person name="Nouioui I."/>
        </authorList>
    </citation>
    <scope>NUCLEOTIDE SEQUENCE [LARGE SCALE GENOMIC DNA]</scope>
    <source>
        <strain evidence="3">DSM 41886</strain>
    </source>
</reference>
<comment type="caution">
    <text evidence="2">The sequence shown here is derived from an EMBL/GenBank/DDBJ whole genome shotgun (WGS) entry which is preliminary data.</text>
</comment>
<dbReference type="EMBL" id="JAVREV010000004">
    <property type="protein sequence ID" value="MDT0442677.1"/>
    <property type="molecule type" value="Genomic_DNA"/>
</dbReference>
<evidence type="ECO:0000256" key="1">
    <source>
        <dbReference type="SAM" id="SignalP"/>
    </source>
</evidence>
<organism evidence="2 3">
    <name type="scientific">Streptomyces johnsoniae</name>
    <dbReference type="NCBI Taxonomy" id="3075532"/>
    <lineage>
        <taxon>Bacteria</taxon>
        <taxon>Bacillati</taxon>
        <taxon>Actinomycetota</taxon>
        <taxon>Actinomycetes</taxon>
        <taxon>Kitasatosporales</taxon>
        <taxon>Streptomycetaceae</taxon>
        <taxon>Streptomyces</taxon>
    </lineage>
</organism>
<gene>
    <name evidence="2" type="ORF">RM779_08705</name>
</gene>
<keyword evidence="3" id="KW-1185">Reference proteome</keyword>
<keyword evidence="1" id="KW-0732">Signal</keyword>
<accession>A0ABU2S130</accession>
<evidence type="ECO:0000313" key="2">
    <source>
        <dbReference type="EMBL" id="MDT0442677.1"/>
    </source>
</evidence>
<proteinExistence type="predicted"/>
<dbReference type="Proteomes" id="UP001183615">
    <property type="component" value="Unassembled WGS sequence"/>
</dbReference>
<evidence type="ECO:0000313" key="3">
    <source>
        <dbReference type="Proteomes" id="UP001183615"/>
    </source>
</evidence>
<feature type="signal peptide" evidence="1">
    <location>
        <begin position="1"/>
        <end position="27"/>
    </location>
</feature>